<protein>
    <submittedName>
        <fullName evidence="1">Uncharacterized protein</fullName>
    </submittedName>
</protein>
<sequence>MAVAIVSDEFYLLSPPVAITGEHVRRAGSIPVLVVILWGPNDSSIAIHRNGLPDKVTVISVANDEFPLSRWMSSWRRRFRRCLGRRERRGSTAIKIVVRSVGTTASNSESTRHSRDPKDSPSLLIHDIILGIKYKNPPINKISSESRACGLSRDARTAFRATTWSTAGVRRQSATGDSETD</sequence>
<evidence type="ECO:0000313" key="1">
    <source>
        <dbReference type="EMBL" id="QSG13681.1"/>
    </source>
</evidence>
<name>A0A897NN52_9EURY</name>
<dbReference type="EMBL" id="CP064791">
    <property type="protein sequence ID" value="QSG13681.1"/>
    <property type="molecule type" value="Genomic_DNA"/>
</dbReference>
<proteinExistence type="predicted"/>
<keyword evidence="2" id="KW-1185">Reference proteome</keyword>
<dbReference type="AlphaFoldDB" id="A0A897NN52"/>
<organism evidence="1 2">
    <name type="scientific">Halapricum desulfuricans</name>
    <dbReference type="NCBI Taxonomy" id="2841257"/>
    <lineage>
        <taxon>Archaea</taxon>
        <taxon>Methanobacteriati</taxon>
        <taxon>Methanobacteriota</taxon>
        <taxon>Stenosarchaea group</taxon>
        <taxon>Halobacteria</taxon>
        <taxon>Halobacteriales</taxon>
        <taxon>Haloarculaceae</taxon>
        <taxon>Halapricum</taxon>
    </lineage>
</organism>
<dbReference type="Proteomes" id="UP000663292">
    <property type="component" value="Chromosome"/>
</dbReference>
<accession>A0A897NN52</accession>
<gene>
    <name evidence="1" type="ORF">HSEST_0124</name>
</gene>
<reference evidence="1 2" key="1">
    <citation type="submission" date="2020-11" db="EMBL/GenBank/DDBJ databases">
        <title>Carbohydrate-dependent, anaerobic sulfur respiration: A novel catabolism in halophilic archaea.</title>
        <authorList>
            <person name="Sorokin D.Y."/>
            <person name="Messina E."/>
            <person name="Smedile F."/>
            <person name="La Cono V."/>
            <person name="Hallsworth J.E."/>
            <person name="Yakimov M.M."/>
        </authorList>
    </citation>
    <scope>NUCLEOTIDE SEQUENCE [LARGE SCALE GENOMIC DNA]</scope>
    <source>
        <strain evidence="1 2">HSR-Est</strain>
    </source>
</reference>
<evidence type="ECO:0000313" key="2">
    <source>
        <dbReference type="Proteomes" id="UP000663292"/>
    </source>
</evidence>